<dbReference type="Proteomes" id="UP001215151">
    <property type="component" value="Unassembled WGS sequence"/>
</dbReference>
<name>A0AAD7TLT8_9APHY</name>
<comment type="caution">
    <text evidence="1">The sequence shown here is derived from an EMBL/GenBank/DDBJ whole genome shotgun (WGS) entry which is preliminary data.</text>
</comment>
<reference evidence="1" key="1">
    <citation type="submission" date="2022-11" db="EMBL/GenBank/DDBJ databases">
        <title>Genome Sequence of Cubamyces cubensis.</title>
        <authorList>
            <person name="Buettner E."/>
        </authorList>
    </citation>
    <scope>NUCLEOTIDE SEQUENCE</scope>
    <source>
        <strain evidence="1">MPL-01</strain>
    </source>
</reference>
<evidence type="ECO:0000313" key="1">
    <source>
        <dbReference type="EMBL" id="KAJ8468778.1"/>
    </source>
</evidence>
<gene>
    <name evidence="1" type="ORF">ONZ51_g9417</name>
</gene>
<protein>
    <submittedName>
        <fullName evidence="1">Uncharacterized protein</fullName>
    </submittedName>
</protein>
<dbReference type="AlphaFoldDB" id="A0AAD7TLT8"/>
<organism evidence="1 2">
    <name type="scientific">Trametes cubensis</name>
    <dbReference type="NCBI Taxonomy" id="1111947"/>
    <lineage>
        <taxon>Eukaryota</taxon>
        <taxon>Fungi</taxon>
        <taxon>Dikarya</taxon>
        <taxon>Basidiomycota</taxon>
        <taxon>Agaricomycotina</taxon>
        <taxon>Agaricomycetes</taxon>
        <taxon>Polyporales</taxon>
        <taxon>Polyporaceae</taxon>
        <taxon>Trametes</taxon>
    </lineage>
</organism>
<dbReference type="EMBL" id="JAPEVG010000321">
    <property type="protein sequence ID" value="KAJ8468778.1"/>
    <property type="molecule type" value="Genomic_DNA"/>
</dbReference>
<keyword evidence="2" id="KW-1185">Reference proteome</keyword>
<proteinExistence type="predicted"/>
<accession>A0AAD7TLT8</accession>
<sequence length="222" mass="25346">MFFATIPPHTYCVLLPNNAGVDHEGVVKEATHFRRIDVRNRLTLISYINDVFQDGVFAHILSFPALLAPVATTLLEERPLSDAISSNVILAWETLQDGTCAVRFRFTARSTLAPTKLAYFLLRFTYDCIRNFVLNDYNFDVEAQPQLKDLAYYVSEASTYGVAIYEHCERELQNAIRLSELHPPYPDEYHDRKITTWPNFDSVRPSALEVGMLISRTQALLP</sequence>
<evidence type="ECO:0000313" key="2">
    <source>
        <dbReference type="Proteomes" id="UP001215151"/>
    </source>
</evidence>